<dbReference type="EMBL" id="QVPD01000002">
    <property type="protein sequence ID" value="RFP61981.1"/>
    <property type="molecule type" value="Genomic_DNA"/>
</dbReference>
<dbReference type="OrthoDB" id="5296580at2"/>
<dbReference type="PIRSF" id="PIRSF016481">
    <property type="entry name" value="Pilus_assembly_PilP"/>
    <property type="match status" value="1"/>
</dbReference>
<evidence type="ECO:0000256" key="1">
    <source>
        <dbReference type="SAM" id="MobiDB-lite"/>
    </source>
</evidence>
<gene>
    <name evidence="3" type="ORF">D0Y53_02695</name>
</gene>
<comment type="caution">
    <text evidence="3">The sequence shown here is derived from an EMBL/GenBank/DDBJ whole genome shotgun (WGS) entry which is preliminary data.</text>
</comment>
<sequence length="184" mass="19899">MHKHPFDAVPRLARLALLLLLAAVLGACGRSVTSTPGDAPNLEKWVAEVKNRPAPPLDPLPVMQQFETFEYAAQALRDPFSNAFSDQSNGSGPRPDPNRRKQTLEQFPLDSLDMVGTIGSGAGLVALVMAPDKVTYRVRPGVYLGQNDGRVTAVFDDRIELVELVPDGAGGWLERPASIALEDQ</sequence>
<evidence type="ECO:0000313" key="3">
    <source>
        <dbReference type="EMBL" id="RFP61981.1"/>
    </source>
</evidence>
<evidence type="ECO:0000256" key="2">
    <source>
        <dbReference type="SAM" id="SignalP"/>
    </source>
</evidence>
<feature type="region of interest" description="Disordered" evidence="1">
    <location>
        <begin position="82"/>
        <end position="101"/>
    </location>
</feature>
<feature type="compositionally biased region" description="Polar residues" evidence="1">
    <location>
        <begin position="82"/>
        <end position="91"/>
    </location>
</feature>
<dbReference type="PROSITE" id="PS51257">
    <property type="entry name" value="PROKAR_LIPOPROTEIN"/>
    <property type="match status" value="1"/>
</dbReference>
<accession>A0A372DQY6</accession>
<dbReference type="RefSeq" id="WP_117201657.1">
    <property type="nucleotide sequence ID" value="NZ_JBHTBK010000014.1"/>
</dbReference>
<dbReference type="PANTHER" id="PTHR39555">
    <property type="entry name" value="FIMBRIAL ASSEMBLY PROTEIN PILO-LIKE PROTEIN-RELATED"/>
    <property type="match status" value="1"/>
</dbReference>
<feature type="signal peptide" evidence="2">
    <location>
        <begin position="1"/>
        <end position="27"/>
    </location>
</feature>
<feature type="chain" id="PRO_5016861583" evidence="2">
    <location>
        <begin position="28"/>
        <end position="184"/>
    </location>
</feature>
<dbReference type="AlphaFoldDB" id="A0A372DQY6"/>
<organism evidence="3 4">
    <name type="scientific">Cognatiluteimonas weifangensis</name>
    <dbReference type="NCBI Taxonomy" id="2303539"/>
    <lineage>
        <taxon>Bacteria</taxon>
        <taxon>Pseudomonadati</taxon>
        <taxon>Pseudomonadota</taxon>
        <taxon>Gammaproteobacteria</taxon>
        <taxon>Lysobacterales</taxon>
        <taxon>Lysobacteraceae</taxon>
        <taxon>Cognatiluteimonas</taxon>
    </lineage>
</organism>
<protein>
    <submittedName>
        <fullName evidence="3">Fimbrial protein</fullName>
    </submittedName>
</protein>
<keyword evidence="2" id="KW-0732">Signal</keyword>
<dbReference type="PANTHER" id="PTHR39555:SF1">
    <property type="entry name" value="TYPE IV PILUS INNER MEMBRANE COMPONENT PILO"/>
    <property type="match status" value="1"/>
</dbReference>
<keyword evidence="4" id="KW-1185">Reference proteome</keyword>
<proteinExistence type="predicted"/>
<dbReference type="InterPro" id="IPR007446">
    <property type="entry name" value="PilP"/>
</dbReference>
<dbReference type="Proteomes" id="UP000262917">
    <property type="component" value="Unassembled WGS sequence"/>
</dbReference>
<evidence type="ECO:0000313" key="4">
    <source>
        <dbReference type="Proteomes" id="UP000262917"/>
    </source>
</evidence>
<reference evidence="3 4" key="1">
    <citation type="submission" date="2018-08" db="EMBL/GenBank/DDBJ databases">
        <title>Lysobacter weifangensis sp. nov., a new member of the family 'Xanthomonadaceae', isolated from soil in a farmland.</title>
        <authorList>
            <person name="Zhao H."/>
        </authorList>
    </citation>
    <scope>NUCLEOTIDE SEQUENCE [LARGE SCALE GENOMIC DNA]</scope>
    <source>
        <strain evidence="3 4">WF-2</strain>
    </source>
</reference>
<name>A0A372DQY6_9GAMM</name>
<dbReference type="Gene3D" id="2.30.30.830">
    <property type="match status" value="1"/>
</dbReference>
<dbReference type="Pfam" id="PF04351">
    <property type="entry name" value="PilP"/>
    <property type="match status" value="1"/>
</dbReference>